<dbReference type="Proteomes" id="UP001189225">
    <property type="component" value="Unassembled WGS sequence"/>
</dbReference>
<dbReference type="Pfam" id="PF10765">
    <property type="entry name" value="Phage_P22_NinX"/>
    <property type="match status" value="1"/>
</dbReference>
<evidence type="ECO:0000313" key="1">
    <source>
        <dbReference type="EMBL" id="CAJ0737734.1"/>
    </source>
</evidence>
<name>A0AB72WX65_9RALS</name>
<dbReference type="InterPro" id="IPR019701">
    <property type="entry name" value="Phage_P22_NinX"/>
</dbReference>
<comment type="caution">
    <text evidence="1">The sequence shown here is derived from an EMBL/GenBank/DDBJ whole genome shotgun (WGS) entry which is preliminary data.</text>
</comment>
<dbReference type="AlphaFoldDB" id="A0AB72WX65"/>
<sequence>MKVAELEGALLDLWVARAEGEVLAPAHPAPDPNSGTYWLKMGQFASVKPCPQYHRRWDDAGPLIDRGLVSLLFLPADSPDRTQDRWEAFTNAEGPSFESASPLVAAMRAYVASKFGEEVPDIEKPL</sequence>
<proteinExistence type="predicted"/>
<evidence type="ECO:0000313" key="2">
    <source>
        <dbReference type="Proteomes" id="UP001189225"/>
    </source>
</evidence>
<gene>
    <name evidence="1" type="ORF">R16034_00829</name>
</gene>
<accession>A0AB72WX65</accession>
<evidence type="ECO:0008006" key="3">
    <source>
        <dbReference type="Google" id="ProtNLM"/>
    </source>
</evidence>
<organism evidence="1 2">
    <name type="scientific">Ralstonia edaphi</name>
    <dbReference type="NCBI Taxonomy" id="3058599"/>
    <lineage>
        <taxon>Bacteria</taxon>
        <taxon>Pseudomonadati</taxon>
        <taxon>Pseudomonadota</taxon>
        <taxon>Betaproteobacteria</taxon>
        <taxon>Burkholderiales</taxon>
        <taxon>Burkholderiaceae</taxon>
        <taxon>Ralstonia</taxon>
    </lineage>
</organism>
<protein>
    <recommendedName>
        <fullName evidence="3">DUF2591 domain-containing protein</fullName>
    </recommendedName>
</protein>
<reference evidence="1 2" key="1">
    <citation type="submission" date="2023-07" db="EMBL/GenBank/DDBJ databases">
        <authorList>
            <person name="Peeters C."/>
        </authorList>
    </citation>
    <scope>NUCLEOTIDE SEQUENCE [LARGE SCALE GENOMIC DNA]</scope>
    <source>
        <strain evidence="1 2">R-16034</strain>
    </source>
</reference>
<keyword evidence="2" id="KW-1185">Reference proteome</keyword>
<dbReference type="RefSeq" id="WP_316898744.1">
    <property type="nucleotide sequence ID" value="NZ_CATWHI010000001.1"/>
</dbReference>
<dbReference type="EMBL" id="CATWHI010000001">
    <property type="protein sequence ID" value="CAJ0737734.1"/>
    <property type="molecule type" value="Genomic_DNA"/>
</dbReference>